<keyword evidence="2" id="KW-1185">Reference proteome</keyword>
<evidence type="ECO:0000313" key="1">
    <source>
        <dbReference type="EMBL" id="AEI11840.1"/>
    </source>
</evidence>
<dbReference type="EMBL" id="CP002665">
    <property type="protein sequence ID" value="AEI11840.1"/>
    <property type="molecule type" value="Genomic_DNA"/>
</dbReference>
<accession>F8A2Y5</accession>
<protein>
    <submittedName>
        <fullName evidence="1">Uncharacterized protein</fullName>
    </submittedName>
</protein>
<dbReference type="AlphaFoldDB" id="F8A2Y5"/>
<dbReference type="STRING" id="593907.Celgi_1321"/>
<reference evidence="2" key="1">
    <citation type="submission" date="2011-04" db="EMBL/GenBank/DDBJ databases">
        <title>Complete sequence of Cellvibrio gilvus ATCC 13127.</title>
        <authorList>
            <person name="Lucas S."/>
            <person name="Han J."/>
            <person name="Lapidus A."/>
            <person name="Cheng J.-F."/>
            <person name="Goodwin L."/>
            <person name="Pitluck S."/>
            <person name="Peters L."/>
            <person name="Munk A."/>
            <person name="Detter J.C."/>
            <person name="Han C."/>
            <person name="Tapia R."/>
            <person name="Land M."/>
            <person name="Hauser L."/>
            <person name="Kyrpides N."/>
            <person name="Ivanova N."/>
            <person name="Ovchinnikova G."/>
            <person name="Pagani I."/>
            <person name="Mead D."/>
            <person name="Brumm P."/>
            <person name="Woyke T."/>
        </authorList>
    </citation>
    <scope>NUCLEOTIDE SEQUENCE [LARGE SCALE GENOMIC DNA]</scope>
    <source>
        <strain evidence="2">ATCC 13127 / NRRL B-14078</strain>
    </source>
</reference>
<dbReference type="HOGENOM" id="CLU_2141387_0_0_11"/>
<organism evidence="1 2">
    <name type="scientific">Cellulomonas gilvus (strain ATCC 13127 / NRRL B-14078)</name>
    <name type="common">Cellvibrio gilvus</name>
    <dbReference type="NCBI Taxonomy" id="593907"/>
    <lineage>
        <taxon>Bacteria</taxon>
        <taxon>Bacillati</taxon>
        <taxon>Actinomycetota</taxon>
        <taxon>Actinomycetes</taxon>
        <taxon>Micrococcales</taxon>
        <taxon>Cellulomonadaceae</taxon>
        <taxon>Cellulomonas</taxon>
    </lineage>
</organism>
<proteinExistence type="predicted"/>
<name>F8A2Y5_CELGA</name>
<dbReference type="Proteomes" id="UP000000485">
    <property type="component" value="Chromosome"/>
</dbReference>
<evidence type="ECO:0000313" key="2">
    <source>
        <dbReference type="Proteomes" id="UP000000485"/>
    </source>
</evidence>
<dbReference type="KEGG" id="cga:Celgi_1321"/>
<sequence length="112" mass="11815" precursor="true">MPRVPSSWRARPAGRLGDVQVRVSPLLPLHPSPGEDGRRIVRHGLADVLAWLGEPVGPRPGELTHVVALPGVVLLSPRAFAALRALADVSRTPTEGELVLVRAVYAARAGAA</sequence>
<gene>
    <name evidence="1" type="ordered locus">Celgi_1321</name>
</gene>